<dbReference type="STRING" id="1330330.IX53_00135"/>
<evidence type="ECO:0008006" key="3">
    <source>
        <dbReference type="Google" id="ProtNLM"/>
    </source>
</evidence>
<proteinExistence type="predicted"/>
<dbReference type="AlphaFoldDB" id="A0A0G2Z4M1"/>
<keyword evidence="2" id="KW-1185">Reference proteome</keyword>
<protein>
    <recommendedName>
        <fullName evidence="3">DRTGG domain-containing protein</fullName>
    </recommendedName>
</protein>
<dbReference type="EMBL" id="CP011232">
    <property type="protein sequence ID" value="AKI96497.1"/>
    <property type="molecule type" value="Genomic_DNA"/>
</dbReference>
<dbReference type="Gene3D" id="3.40.1390.20">
    <property type="entry name" value="HprK N-terminal domain-like"/>
    <property type="match status" value="1"/>
</dbReference>
<dbReference type="PATRIC" id="fig|1330330.3.peg.27"/>
<dbReference type="KEGG" id="kpf:IX53_00135"/>
<accession>A0A0G2Z4M1</accession>
<reference evidence="1 2" key="1">
    <citation type="submission" date="2015-04" db="EMBL/GenBank/DDBJ databases">
        <title>Complete Genome Sequence of Kosmotoga pacifica SLHLJ1.</title>
        <authorList>
            <person name="Jiang L.J."/>
            <person name="Shao Z.Z."/>
            <person name="Jebbar M."/>
        </authorList>
    </citation>
    <scope>NUCLEOTIDE SEQUENCE [LARGE SCALE GENOMIC DNA]</scope>
    <source>
        <strain evidence="1 2">SLHLJ1</strain>
    </source>
</reference>
<name>A0A0G2Z4M1_9BACT</name>
<sequence>MKLKEICKLFNCEVLSAPADYEELEIEYVGASDLMSDVLAFGKPGMLLITGLNSPQAVRSASVIGASAVLIVRKDTVPESTTYLAKELGLALLHARISMFRACGELYKFGLKDPITKEDS</sequence>
<dbReference type="SUPFAM" id="SSF75138">
    <property type="entry name" value="HprK N-terminal domain-like"/>
    <property type="match status" value="1"/>
</dbReference>
<organism evidence="1 2">
    <name type="scientific">Kosmotoga pacifica</name>
    <dbReference type="NCBI Taxonomy" id="1330330"/>
    <lineage>
        <taxon>Bacteria</taxon>
        <taxon>Thermotogati</taxon>
        <taxon>Thermotogota</taxon>
        <taxon>Thermotogae</taxon>
        <taxon>Kosmotogales</taxon>
        <taxon>Kosmotogaceae</taxon>
        <taxon>Kosmotoga</taxon>
    </lineage>
</organism>
<gene>
    <name evidence="1" type="ORF">IX53_00135</name>
</gene>
<dbReference type="InterPro" id="IPR028979">
    <property type="entry name" value="Ser_kin/Pase_Hpr-like_N_sf"/>
</dbReference>
<dbReference type="Proteomes" id="UP000035159">
    <property type="component" value="Chromosome"/>
</dbReference>
<dbReference type="RefSeq" id="WP_047753632.1">
    <property type="nucleotide sequence ID" value="NZ_CAJUHA010000010.1"/>
</dbReference>
<evidence type="ECO:0000313" key="1">
    <source>
        <dbReference type="EMBL" id="AKI96497.1"/>
    </source>
</evidence>
<evidence type="ECO:0000313" key="2">
    <source>
        <dbReference type="Proteomes" id="UP000035159"/>
    </source>
</evidence>
<dbReference type="OrthoDB" id="9800390at2"/>